<evidence type="ECO:0000313" key="2">
    <source>
        <dbReference type="EMBL" id="KAL3373056.1"/>
    </source>
</evidence>
<protein>
    <submittedName>
        <fullName evidence="2">Uncharacterized protein</fullName>
    </submittedName>
</protein>
<proteinExistence type="predicted"/>
<evidence type="ECO:0000256" key="1">
    <source>
        <dbReference type="SAM" id="MobiDB-lite"/>
    </source>
</evidence>
<feature type="compositionally biased region" description="Polar residues" evidence="1">
    <location>
        <begin position="199"/>
        <end position="217"/>
    </location>
</feature>
<comment type="caution">
    <text evidence="2">The sequence shown here is derived from an EMBL/GenBank/DDBJ whole genome shotgun (WGS) entry which is preliminary data.</text>
</comment>
<dbReference type="EMBL" id="JBJKTR010000003">
    <property type="protein sequence ID" value="KAL3373056.1"/>
    <property type="molecule type" value="Genomic_DNA"/>
</dbReference>
<dbReference type="Proteomes" id="UP001627284">
    <property type="component" value="Unassembled WGS sequence"/>
</dbReference>
<keyword evidence="3" id="KW-1185">Reference proteome</keyword>
<dbReference type="PANTHER" id="PTHR34222">
    <property type="entry name" value="GAG_PRE-INTEGRS DOMAIN-CONTAINING PROTEIN"/>
    <property type="match status" value="1"/>
</dbReference>
<evidence type="ECO:0000313" key="3">
    <source>
        <dbReference type="Proteomes" id="UP001627284"/>
    </source>
</evidence>
<feature type="region of interest" description="Disordered" evidence="1">
    <location>
        <begin position="199"/>
        <end position="226"/>
    </location>
</feature>
<gene>
    <name evidence="2" type="ORF">AABB24_005189</name>
</gene>
<name>A0ABD2UWL1_9SOLN</name>
<dbReference type="AlphaFoldDB" id="A0ABD2UWL1"/>
<accession>A0ABD2UWL1</accession>
<sequence>MGLNESYHQARSQILMMNPLPTVNHAYAMIIGDESQRVVISHISNMRFNSVSLDYVAMYSKVGATSGVSQRFKKNSFLKCEVCKCKGHSKKTCYRVVGYPADFKSKRKVQGSSSEINNTGQYQSNQAHFSYGLNTNVYAPGWNRKPDNLETDHGVMESANHSKTLSQDEMNAKQLLKGCTFTKEQYDHILRGLQQQSNTNTSTAEYNHSSSAHTAGSLQWEGEGSW</sequence>
<organism evidence="2 3">
    <name type="scientific">Solanum stoloniferum</name>
    <dbReference type="NCBI Taxonomy" id="62892"/>
    <lineage>
        <taxon>Eukaryota</taxon>
        <taxon>Viridiplantae</taxon>
        <taxon>Streptophyta</taxon>
        <taxon>Embryophyta</taxon>
        <taxon>Tracheophyta</taxon>
        <taxon>Spermatophyta</taxon>
        <taxon>Magnoliopsida</taxon>
        <taxon>eudicotyledons</taxon>
        <taxon>Gunneridae</taxon>
        <taxon>Pentapetalae</taxon>
        <taxon>asterids</taxon>
        <taxon>lamiids</taxon>
        <taxon>Solanales</taxon>
        <taxon>Solanaceae</taxon>
        <taxon>Solanoideae</taxon>
        <taxon>Solaneae</taxon>
        <taxon>Solanum</taxon>
    </lineage>
</organism>
<reference evidence="2 3" key="1">
    <citation type="submission" date="2024-05" db="EMBL/GenBank/DDBJ databases">
        <title>De novo assembly of an allotetraploid wild potato.</title>
        <authorList>
            <person name="Hosaka A.J."/>
        </authorList>
    </citation>
    <scope>NUCLEOTIDE SEQUENCE [LARGE SCALE GENOMIC DNA]</scope>
    <source>
        <tissue evidence="2">Young leaves</tissue>
    </source>
</reference>
<dbReference type="PANTHER" id="PTHR34222:SF97">
    <property type="entry name" value="CATALYTIC REGION, PUTATIVE-RELATED"/>
    <property type="match status" value="1"/>
</dbReference>